<reference evidence="1" key="1">
    <citation type="submission" date="2014-05" db="EMBL/GenBank/DDBJ databases">
        <authorList>
            <person name="Chronopoulou M."/>
        </authorList>
    </citation>
    <scope>NUCLEOTIDE SEQUENCE</scope>
    <source>
        <tissue evidence="1">Whole organism</tissue>
    </source>
</reference>
<organism evidence="1">
    <name type="scientific">Lepeophtheirus salmonis</name>
    <name type="common">Salmon louse</name>
    <name type="synonym">Caligus salmonis</name>
    <dbReference type="NCBI Taxonomy" id="72036"/>
    <lineage>
        <taxon>Eukaryota</taxon>
        <taxon>Metazoa</taxon>
        <taxon>Ecdysozoa</taxon>
        <taxon>Arthropoda</taxon>
        <taxon>Crustacea</taxon>
        <taxon>Multicrustacea</taxon>
        <taxon>Hexanauplia</taxon>
        <taxon>Copepoda</taxon>
        <taxon>Siphonostomatoida</taxon>
        <taxon>Caligidae</taxon>
        <taxon>Lepeophtheirus</taxon>
    </lineage>
</organism>
<proteinExistence type="predicted"/>
<dbReference type="AlphaFoldDB" id="A0A0K2U8K6"/>
<evidence type="ECO:0000313" key="1">
    <source>
        <dbReference type="EMBL" id="CDW34036.1"/>
    </source>
</evidence>
<protein>
    <submittedName>
        <fullName evidence="1">Uncharacterized protein</fullName>
    </submittedName>
</protein>
<dbReference type="EMBL" id="HACA01016683">
    <property type="protein sequence ID" value="CDW34044.1"/>
    <property type="molecule type" value="Transcribed_RNA"/>
</dbReference>
<dbReference type="EMBL" id="HACA01016675">
    <property type="protein sequence ID" value="CDW34036.1"/>
    <property type="molecule type" value="Transcribed_RNA"/>
</dbReference>
<sequence>MYEFPSLTRCRFDATSFYLCLLERLTFSWTISLNTCYS</sequence>
<name>A0A0K2U8K6_LEPSM</name>
<accession>A0A0K2U8K6</accession>